<dbReference type="AlphaFoldDB" id="A0A1V0US71"/>
<evidence type="ECO:0000313" key="3">
    <source>
        <dbReference type="Proteomes" id="UP000192727"/>
    </source>
</evidence>
<feature type="region of interest" description="Disordered" evidence="1">
    <location>
        <begin position="1"/>
        <end position="61"/>
    </location>
</feature>
<evidence type="ECO:0000256" key="1">
    <source>
        <dbReference type="SAM" id="MobiDB-lite"/>
    </source>
</evidence>
<organism evidence="2 3">
    <name type="scientific">Paenibacillus larvae subsp. pulvifaciens</name>
    <dbReference type="NCBI Taxonomy" id="1477"/>
    <lineage>
        <taxon>Bacteria</taxon>
        <taxon>Bacillati</taxon>
        <taxon>Bacillota</taxon>
        <taxon>Bacilli</taxon>
        <taxon>Bacillales</taxon>
        <taxon>Paenibacillaceae</taxon>
        <taxon>Paenibacillus</taxon>
    </lineage>
</organism>
<reference evidence="2 3" key="1">
    <citation type="submission" date="2017-03" db="EMBL/GenBank/DDBJ databases">
        <title>Paenibacillus larvae genome sequencing.</title>
        <authorList>
            <person name="Dingman D.W."/>
        </authorList>
    </citation>
    <scope>NUCLEOTIDE SEQUENCE [LARGE SCALE GENOMIC DNA]</scope>
    <source>
        <strain evidence="2 3">SAG 10367</strain>
    </source>
</reference>
<protein>
    <submittedName>
        <fullName evidence="2">Uncharacterized protein</fullName>
    </submittedName>
</protein>
<proteinExistence type="predicted"/>
<name>A0A1V0US71_9BACL</name>
<sequence>MPGIADLRLRRNSLRPRLRQKEREDLRNLRDQEKDQDQDRGQGLKKIQAGKNLEKRSLAAD</sequence>
<evidence type="ECO:0000313" key="2">
    <source>
        <dbReference type="EMBL" id="ARF67880.1"/>
    </source>
</evidence>
<feature type="compositionally biased region" description="Basic and acidic residues" evidence="1">
    <location>
        <begin position="19"/>
        <end position="42"/>
    </location>
</feature>
<feature type="compositionally biased region" description="Basic and acidic residues" evidence="1">
    <location>
        <begin position="52"/>
        <end position="61"/>
    </location>
</feature>
<dbReference type="Proteomes" id="UP000192727">
    <property type="component" value="Chromosome"/>
</dbReference>
<gene>
    <name evidence="2" type="ORF">B7C51_08610</name>
</gene>
<accession>A0A1V0US71</accession>
<dbReference type="EMBL" id="CP020557">
    <property type="protein sequence ID" value="ARF67880.1"/>
    <property type="molecule type" value="Genomic_DNA"/>
</dbReference>